<accession>A0A2M8KDM8</accession>
<organism evidence="2 3">
    <name type="scientific">Candidatus Portnoybacteria bacterium CG10_big_fil_rev_8_21_14_0_10_36_7</name>
    <dbReference type="NCBI Taxonomy" id="1974812"/>
    <lineage>
        <taxon>Bacteria</taxon>
        <taxon>Candidatus Portnoyibacteriota</taxon>
    </lineage>
</organism>
<dbReference type="Proteomes" id="UP000231450">
    <property type="component" value="Unassembled WGS sequence"/>
</dbReference>
<dbReference type="InterPro" id="IPR012902">
    <property type="entry name" value="N_methyl_site"/>
</dbReference>
<dbReference type="InterPro" id="IPR045584">
    <property type="entry name" value="Pilin-like"/>
</dbReference>
<reference evidence="3" key="1">
    <citation type="submission" date="2017-09" db="EMBL/GenBank/DDBJ databases">
        <title>Depth-based differentiation of microbial function through sediment-hosted aquifers and enrichment of novel symbionts in the deep terrestrial subsurface.</title>
        <authorList>
            <person name="Probst A.J."/>
            <person name="Ladd B."/>
            <person name="Jarett J.K."/>
            <person name="Geller-Mcgrath D.E."/>
            <person name="Sieber C.M.K."/>
            <person name="Emerson J.B."/>
            <person name="Anantharaman K."/>
            <person name="Thomas B.C."/>
            <person name="Malmstrom R."/>
            <person name="Stieglmeier M."/>
            <person name="Klingl A."/>
            <person name="Woyke T."/>
            <person name="Ryan C.M."/>
            <person name="Banfield J.F."/>
        </authorList>
    </citation>
    <scope>NUCLEOTIDE SEQUENCE [LARGE SCALE GENOMIC DNA]</scope>
</reference>
<keyword evidence="1" id="KW-1133">Transmembrane helix</keyword>
<dbReference type="SUPFAM" id="SSF54523">
    <property type="entry name" value="Pili subunits"/>
    <property type="match status" value="1"/>
</dbReference>
<dbReference type="Pfam" id="PF07963">
    <property type="entry name" value="N_methyl"/>
    <property type="match status" value="1"/>
</dbReference>
<dbReference type="AlphaFoldDB" id="A0A2M8KDM8"/>
<comment type="caution">
    <text evidence="2">The sequence shown here is derived from an EMBL/GenBank/DDBJ whole genome shotgun (WGS) entry which is preliminary data.</text>
</comment>
<evidence type="ECO:0000313" key="2">
    <source>
        <dbReference type="EMBL" id="PJE58017.1"/>
    </source>
</evidence>
<name>A0A2M8KDM8_9BACT</name>
<evidence type="ECO:0008006" key="4">
    <source>
        <dbReference type="Google" id="ProtNLM"/>
    </source>
</evidence>
<protein>
    <recommendedName>
        <fullName evidence="4">Type II secretion system protein</fullName>
    </recommendedName>
</protein>
<feature type="transmembrane region" description="Helical" evidence="1">
    <location>
        <begin position="20"/>
        <end position="40"/>
    </location>
</feature>
<sequence>MSFIFRKKHSLGVTLVELMVVLTIFGLFMTALTNIFLAVLKTQRKAFAIQTLQENSRFIYESLSKNIRTGSLMHKLSDSIFFSLDNPLKICAPDGANVSATLEYYLNDNKLFLRKNGTTLKMTTDNVSVTAPIIDLSGFTDIDYSLKKVDFKLVFSYQGTKIEEETQDLTIKSTVTSRFSGKDINCPP</sequence>
<keyword evidence="1" id="KW-0472">Membrane</keyword>
<dbReference type="NCBIfam" id="TIGR02532">
    <property type="entry name" value="IV_pilin_GFxxxE"/>
    <property type="match status" value="1"/>
</dbReference>
<proteinExistence type="predicted"/>
<dbReference type="EMBL" id="PFDW01000063">
    <property type="protein sequence ID" value="PJE58017.1"/>
    <property type="molecule type" value="Genomic_DNA"/>
</dbReference>
<evidence type="ECO:0000313" key="3">
    <source>
        <dbReference type="Proteomes" id="UP000231450"/>
    </source>
</evidence>
<evidence type="ECO:0000256" key="1">
    <source>
        <dbReference type="SAM" id="Phobius"/>
    </source>
</evidence>
<keyword evidence="1" id="KW-0812">Transmembrane</keyword>
<gene>
    <name evidence="2" type="ORF">COU81_02975</name>
</gene>